<dbReference type="Proteomes" id="UP001171508">
    <property type="component" value="Unassembled WGS sequence"/>
</dbReference>
<feature type="domain" description="Tyr recombinase" evidence="4">
    <location>
        <begin position="105"/>
        <end position="306"/>
    </location>
</feature>
<evidence type="ECO:0000313" key="5">
    <source>
        <dbReference type="EMBL" id="MDN5133469.1"/>
    </source>
</evidence>
<dbReference type="InterPro" id="IPR002104">
    <property type="entry name" value="Integrase_catalytic"/>
</dbReference>
<dbReference type="SUPFAM" id="SSF56349">
    <property type="entry name" value="DNA breaking-rejoining enzymes"/>
    <property type="match status" value="1"/>
</dbReference>
<dbReference type="PANTHER" id="PTHR30349:SF41">
    <property type="entry name" value="INTEGRASE_RECOMBINASE PROTEIN MJ0367-RELATED"/>
    <property type="match status" value="1"/>
</dbReference>
<dbReference type="AlphaFoldDB" id="A0AAP4Q2V5"/>
<evidence type="ECO:0000313" key="6">
    <source>
        <dbReference type="Proteomes" id="UP001171508"/>
    </source>
</evidence>
<dbReference type="InterPro" id="IPR011010">
    <property type="entry name" value="DNA_brk_join_enz"/>
</dbReference>
<accession>A0AAP4Q2V5</accession>
<sequence length="323" mass="37951">MYSMNLNYKQLINNFLNFKRSCGYKYYYEEMVLKSFFKYTQNNPKSQLGLRKDFLDGWAIPGIKESRKSLSNRVGTIKQFCIYLTQLGYKVHIPKTIKNSTNKSFIPYVFTHQQIDEIFNVIDNWPQAKNNRYNNIEVYPILFRLLYGCGLRISEALHLKIKNINLETGAISIDTAKYDKQRVIVMGDGLRQICKDYKEIYLLSKDPDSTFFQHKDGSTRSKHQVSNFFRQILYKSNIAYLGRVKGPYLHNLRHTFACHSFYSMHKRGIDMQVGLTLLSTYLGHSSVKATERYLKLTQELFPEIIESINNISCNIYTELEYEN</sequence>
<dbReference type="GO" id="GO:0006310">
    <property type="term" value="P:DNA recombination"/>
    <property type="evidence" value="ECO:0007669"/>
    <property type="project" value="UniProtKB-KW"/>
</dbReference>
<comment type="caution">
    <text evidence="5">The sequence shown here is derived from an EMBL/GenBank/DDBJ whole genome shotgun (WGS) entry which is preliminary data.</text>
</comment>
<keyword evidence="3" id="KW-0233">DNA recombination</keyword>
<dbReference type="EMBL" id="JAQJJM010000058">
    <property type="protein sequence ID" value="MDN5133469.1"/>
    <property type="molecule type" value="Genomic_DNA"/>
</dbReference>
<dbReference type="InterPro" id="IPR013762">
    <property type="entry name" value="Integrase-like_cat_sf"/>
</dbReference>
<evidence type="ECO:0000256" key="2">
    <source>
        <dbReference type="ARBA" id="ARBA00023125"/>
    </source>
</evidence>
<dbReference type="Gene3D" id="1.10.443.10">
    <property type="entry name" value="Intergrase catalytic core"/>
    <property type="match status" value="1"/>
</dbReference>
<proteinExistence type="inferred from homology"/>
<gene>
    <name evidence="5" type="ORF">PJV92_12140</name>
</gene>
<dbReference type="Pfam" id="PF00589">
    <property type="entry name" value="Phage_integrase"/>
    <property type="match status" value="1"/>
</dbReference>
<evidence type="ECO:0000256" key="3">
    <source>
        <dbReference type="ARBA" id="ARBA00023172"/>
    </source>
</evidence>
<evidence type="ECO:0000259" key="4">
    <source>
        <dbReference type="PROSITE" id="PS51898"/>
    </source>
</evidence>
<dbReference type="InterPro" id="IPR050090">
    <property type="entry name" value="Tyrosine_recombinase_XerCD"/>
</dbReference>
<evidence type="ECO:0000256" key="1">
    <source>
        <dbReference type="ARBA" id="ARBA00008857"/>
    </source>
</evidence>
<protein>
    <submittedName>
        <fullName evidence="5">Tyrosine-type recombinase/integrase</fullName>
    </submittedName>
</protein>
<dbReference type="RefSeq" id="WP_175531554.1">
    <property type="nucleotide sequence ID" value="NZ_JABWGL010000041.1"/>
</dbReference>
<dbReference type="PANTHER" id="PTHR30349">
    <property type="entry name" value="PHAGE INTEGRASE-RELATED"/>
    <property type="match status" value="1"/>
</dbReference>
<dbReference type="GO" id="GO:0015074">
    <property type="term" value="P:DNA integration"/>
    <property type="evidence" value="ECO:0007669"/>
    <property type="project" value="InterPro"/>
</dbReference>
<dbReference type="GO" id="GO:0003677">
    <property type="term" value="F:DNA binding"/>
    <property type="evidence" value="ECO:0007669"/>
    <property type="project" value="UniProtKB-KW"/>
</dbReference>
<name>A0AAP4Q2V5_9BACT</name>
<reference evidence="5" key="2">
    <citation type="submission" date="2023-01" db="EMBL/GenBank/DDBJ databases">
        <authorList>
            <person name="Uljanovas D."/>
        </authorList>
    </citation>
    <scope>NUCLEOTIDE SEQUENCE</scope>
    <source>
        <strain evidence="5">H19</strain>
    </source>
</reference>
<dbReference type="PROSITE" id="PS51898">
    <property type="entry name" value="TYR_RECOMBINASE"/>
    <property type="match status" value="1"/>
</dbReference>
<comment type="similarity">
    <text evidence="1">Belongs to the 'phage' integrase family.</text>
</comment>
<keyword evidence="2" id="KW-0238">DNA-binding</keyword>
<organism evidence="5 6">
    <name type="scientific">Aliarcobacter butzleri</name>
    <dbReference type="NCBI Taxonomy" id="28197"/>
    <lineage>
        <taxon>Bacteria</taxon>
        <taxon>Pseudomonadati</taxon>
        <taxon>Campylobacterota</taxon>
        <taxon>Epsilonproteobacteria</taxon>
        <taxon>Campylobacterales</taxon>
        <taxon>Arcobacteraceae</taxon>
        <taxon>Aliarcobacter</taxon>
    </lineage>
</organism>
<reference evidence="5" key="1">
    <citation type="journal article" date="2023" name="Microorganisms">
        <title>Genomic Characterization of Arcobacter butzleri Strains Isolated from Various Sources in Lithuania.</title>
        <authorList>
            <person name="Uljanovas D."/>
            <person name="Golz G."/>
            <person name="Fleischmann S."/>
            <person name="Kudirkiene E."/>
            <person name="Kasetiene N."/>
            <person name="Grineviciene A."/>
            <person name="Tamuleviciene E."/>
            <person name="Aksomaitiene J."/>
            <person name="Alter T."/>
            <person name="Malakauskas M."/>
        </authorList>
    </citation>
    <scope>NUCLEOTIDE SEQUENCE</scope>
    <source>
        <strain evidence="5">H19</strain>
    </source>
</reference>